<gene>
    <name evidence="2" type="ORF">ISN74_09505</name>
</gene>
<name>A0ABX7GZ11_9GAMM</name>
<reference evidence="2 3" key="1">
    <citation type="submission" date="2020-10" db="EMBL/GenBank/DDBJ databases">
        <title>Phylogeny of dyella-like bacteria.</title>
        <authorList>
            <person name="Fu J."/>
        </authorList>
    </citation>
    <scope>NUCLEOTIDE SEQUENCE [LARGE SCALE GENOMIC DNA]</scope>
    <source>
        <strain evidence="2 3">DHOB09</strain>
    </source>
</reference>
<dbReference type="Proteomes" id="UP000663181">
    <property type="component" value="Chromosome"/>
</dbReference>
<dbReference type="RefSeq" id="WP_188799095.1">
    <property type="nucleotide sequence ID" value="NZ_BMIZ01000001.1"/>
</dbReference>
<feature type="transmembrane region" description="Helical" evidence="1">
    <location>
        <begin position="9"/>
        <end position="28"/>
    </location>
</feature>
<keyword evidence="3" id="KW-1185">Reference proteome</keyword>
<feature type="transmembrane region" description="Helical" evidence="1">
    <location>
        <begin position="90"/>
        <end position="111"/>
    </location>
</feature>
<organism evidence="2 3">
    <name type="scientific">Dyella caseinilytica</name>
    <dbReference type="NCBI Taxonomy" id="1849581"/>
    <lineage>
        <taxon>Bacteria</taxon>
        <taxon>Pseudomonadati</taxon>
        <taxon>Pseudomonadota</taxon>
        <taxon>Gammaproteobacteria</taxon>
        <taxon>Lysobacterales</taxon>
        <taxon>Rhodanobacteraceae</taxon>
        <taxon>Dyella</taxon>
    </lineage>
</organism>
<protein>
    <submittedName>
        <fullName evidence="2">Uncharacterized protein</fullName>
    </submittedName>
</protein>
<keyword evidence="1" id="KW-0472">Membrane</keyword>
<accession>A0ABX7GZ11</accession>
<keyword evidence="1" id="KW-0812">Transmembrane</keyword>
<dbReference type="EMBL" id="CP064030">
    <property type="protein sequence ID" value="QRN55529.1"/>
    <property type="molecule type" value="Genomic_DNA"/>
</dbReference>
<evidence type="ECO:0000313" key="2">
    <source>
        <dbReference type="EMBL" id="QRN55529.1"/>
    </source>
</evidence>
<feature type="transmembrane region" description="Helical" evidence="1">
    <location>
        <begin position="34"/>
        <end position="57"/>
    </location>
</feature>
<evidence type="ECO:0000256" key="1">
    <source>
        <dbReference type="SAM" id="Phobius"/>
    </source>
</evidence>
<sequence length="144" mass="16094">MSTRSANWVALRAMAWIAIALPLCRGVMQIQADYLFASVWLVPSVLALAMAATCFVLQYQRMIPGSLARWRRPNWFENPLARHQPLQWSLLLGEVLMLAGLGCAFVDVLAATHQCRWELPMASGIGVWLGTYLFGEFCSGNAHR</sequence>
<evidence type="ECO:0000313" key="3">
    <source>
        <dbReference type="Proteomes" id="UP000663181"/>
    </source>
</evidence>
<keyword evidence="1" id="KW-1133">Transmembrane helix</keyword>
<feature type="transmembrane region" description="Helical" evidence="1">
    <location>
        <begin position="117"/>
        <end position="135"/>
    </location>
</feature>
<proteinExistence type="predicted"/>